<dbReference type="Proteomes" id="UP000270296">
    <property type="component" value="Unassembled WGS sequence"/>
</dbReference>
<reference evidence="3" key="1">
    <citation type="submission" date="2016-06" db="UniProtKB">
        <authorList>
            <consortium name="WormBaseParasite"/>
        </authorList>
    </citation>
    <scope>IDENTIFICATION</scope>
</reference>
<reference evidence="1 2" key="2">
    <citation type="submission" date="2018-11" db="EMBL/GenBank/DDBJ databases">
        <authorList>
            <consortium name="Pathogen Informatics"/>
        </authorList>
    </citation>
    <scope>NUCLEOTIDE SEQUENCE [LARGE SCALE GENOMIC DNA]</scope>
</reference>
<accession>A0A183J0J6</accession>
<organism evidence="3">
    <name type="scientific">Soboliphyme baturini</name>
    <dbReference type="NCBI Taxonomy" id="241478"/>
    <lineage>
        <taxon>Eukaryota</taxon>
        <taxon>Metazoa</taxon>
        <taxon>Ecdysozoa</taxon>
        <taxon>Nematoda</taxon>
        <taxon>Enoplea</taxon>
        <taxon>Dorylaimia</taxon>
        <taxon>Dioctophymatida</taxon>
        <taxon>Dioctophymatoidea</taxon>
        <taxon>Soboliphymatidae</taxon>
        <taxon>Soboliphyme</taxon>
    </lineage>
</organism>
<gene>
    <name evidence="1" type="ORF">SBAD_LOCUS9394</name>
</gene>
<dbReference type="OrthoDB" id="410381at2759"/>
<sequence length="163" mass="18245">MVPARHSWIFSSKHHGTGILNLCWWKLFYSGVDVTIRAQAGVGVLVSLNGSLSPECWDGKYEFFLGEMECALYEVPTPEPLIVLGDLNAHAGVDSEKWNGVIGKNGPRDLENQVMEGAKEKEEEVVIAVEEIIYNRKNKGANDVKEKIDMFPEDKLMFFVTGQ</sequence>
<keyword evidence="2" id="KW-1185">Reference proteome</keyword>
<dbReference type="EMBL" id="UZAM01012664">
    <property type="protein sequence ID" value="VDP22914.1"/>
    <property type="molecule type" value="Genomic_DNA"/>
</dbReference>
<evidence type="ECO:0000313" key="3">
    <source>
        <dbReference type="WBParaSite" id="SBAD_0000973601-mRNA-1"/>
    </source>
</evidence>
<dbReference type="WBParaSite" id="SBAD_0000973601-mRNA-1">
    <property type="protein sequence ID" value="SBAD_0000973601-mRNA-1"/>
    <property type="gene ID" value="SBAD_0000973601"/>
</dbReference>
<name>A0A183J0J6_9BILA</name>
<dbReference type="AlphaFoldDB" id="A0A183J0J6"/>
<proteinExistence type="predicted"/>
<protein>
    <submittedName>
        <fullName evidence="3">Endo/exonuclease/phosphatase domain-containing protein</fullName>
    </submittedName>
</protein>
<evidence type="ECO:0000313" key="1">
    <source>
        <dbReference type="EMBL" id="VDP22914.1"/>
    </source>
</evidence>
<evidence type="ECO:0000313" key="2">
    <source>
        <dbReference type="Proteomes" id="UP000270296"/>
    </source>
</evidence>